<dbReference type="Proteomes" id="UP000266298">
    <property type="component" value="Unassembled WGS sequence"/>
</dbReference>
<dbReference type="AlphaFoldDB" id="A0A399NQ40"/>
<gene>
    <name evidence="2" type="ORF">DZF96_12005</name>
</gene>
<feature type="region of interest" description="Disordered" evidence="1">
    <location>
        <begin position="1"/>
        <end position="73"/>
    </location>
</feature>
<feature type="non-terminal residue" evidence="2">
    <location>
        <position position="89"/>
    </location>
</feature>
<evidence type="ECO:0000256" key="1">
    <source>
        <dbReference type="SAM" id="MobiDB-lite"/>
    </source>
</evidence>
<name>A0A399NQ40_9MICO</name>
<proteinExistence type="predicted"/>
<protein>
    <submittedName>
        <fullName evidence="2">Uncharacterized protein</fullName>
    </submittedName>
</protein>
<feature type="compositionally biased region" description="Basic residues" evidence="1">
    <location>
        <begin position="44"/>
        <end position="58"/>
    </location>
</feature>
<sequence>MTPLTRTWSPGGGRSGGYACAPCRRTGSGRLRSALPPRDPPPGRARRSGRRRRPPRHPARADRDRRVAIGEEDFDSAGRWLEADYDVDG</sequence>
<comment type="caution">
    <text evidence="2">The sequence shown here is derived from an EMBL/GenBank/DDBJ whole genome shotgun (WGS) entry which is preliminary data.</text>
</comment>
<feature type="compositionally biased region" description="Basic and acidic residues" evidence="1">
    <location>
        <begin position="59"/>
        <end position="69"/>
    </location>
</feature>
<evidence type="ECO:0000313" key="2">
    <source>
        <dbReference type="EMBL" id="RII96280.1"/>
    </source>
</evidence>
<evidence type="ECO:0000313" key="3">
    <source>
        <dbReference type="Proteomes" id="UP000266298"/>
    </source>
</evidence>
<accession>A0A399NQ40</accession>
<organism evidence="2 3">
    <name type="scientific">Clavibacter michiganensis</name>
    <dbReference type="NCBI Taxonomy" id="28447"/>
    <lineage>
        <taxon>Bacteria</taxon>
        <taxon>Bacillati</taxon>
        <taxon>Actinomycetota</taxon>
        <taxon>Actinomycetes</taxon>
        <taxon>Micrococcales</taxon>
        <taxon>Microbacteriaceae</taxon>
        <taxon>Clavibacter</taxon>
    </lineage>
</organism>
<reference evidence="2 3" key="1">
    <citation type="submission" date="2018-08" db="EMBL/GenBank/DDBJ databases">
        <title>Genome Sequence of Clavibacter michiganensis Subspecies type strains, and the Atypical Peach-Colored Strains Isolated from Tomato.</title>
        <authorList>
            <person name="Osdaghi E."/>
            <person name="Portier P."/>
            <person name="Briand M."/>
            <person name="Jacques M.-A."/>
        </authorList>
    </citation>
    <scope>NUCLEOTIDE SEQUENCE [LARGE SCALE GENOMIC DNA]</scope>
    <source>
        <strain evidence="2 3">CFBP 7493</strain>
    </source>
</reference>
<dbReference type="EMBL" id="QWEC01000208">
    <property type="protein sequence ID" value="RII96280.1"/>
    <property type="molecule type" value="Genomic_DNA"/>
</dbReference>